<protein>
    <submittedName>
        <fullName evidence="5">Tol-Pal system beta propeller repeat protein TolB</fullName>
    </submittedName>
</protein>
<dbReference type="GO" id="GO:0017038">
    <property type="term" value="P:protein import"/>
    <property type="evidence" value="ECO:0007669"/>
    <property type="project" value="InterPro"/>
</dbReference>
<dbReference type="PANTHER" id="PTHR36842">
    <property type="entry name" value="PROTEIN TOLB HOMOLOG"/>
    <property type="match status" value="1"/>
</dbReference>
<evidence type="ECO:0000313" key="5">
    <source>
        <dbReference type="EMBL" id="HEC79482.1"/>
    </source>
</evidence>
<dbReference type="SUPFAM" id="SSF52964">
    <property type="entry name" value="TolB, N-terminal domain"/>
    <property type="match status" value="1"/>
</dbReference>
<name>A0A9C9K0U0_UNCW3</name>
<dbReference type="PANTHER" id="PTHR36842:SF1">
    <property type="entry name" value="PROTEIN TOLB"/>
    <property type="match status" value="1"/>
</dbReference>
<evidence type="ECO:0000256" key="4">
    <source>
        <dbReference type="ARBA" id="ARBA00022764"/>
    </source>
</evidence>
<dbReference type="InterPro" id="IPR014167">
    <property type="entry name" value="Tol-Pal_TolB"/>
</dbReference>
<dbReference type="Gene3D" id="3.40.50.10070">
    <property type="entry name" value="TolB, N-terminal domain"/>
    <property type="match status" value="1"/>
</dbReference>
<evidence type="ECO:0000256" key="1">
    <source>
        <dbReference type="ARBA" id="ARBA00004418"/>
    </source>
</evidence>
<dbReference type="Gene3D" id="2.120.10.30">
    <property type="entry name" value="TolB, C-terminal domain"/>
    <property type="match status" value="1"/>
</dbReference>
<dbReference type="EMBL" id="DRIG01000103">
    <property type="protein sequence ID" value="HEC79482.1"/>
    <property type="molecule type" value="Genomic_DNA"/>
</dbReference>
<accession>A0A9C9K0U0</accession>
<dbReference type="Pfam" id="PF07676">
    <property type="entry name" value="PD40"/>
    <property type="match status" value="2"/>
</dbReference>
<keyword evidence="3" id="KW-0732">Signal</keyword>
<keyword evidence="4" id="KW-0574">Periplasm</keyword>
<evidence type="ECO:0000256" key="3">
    <source>
        <dbReference type="ARBA" id="ARBA00022729"/>
    </source>
</evidence>
<proteinExistence type="inferred from homology"/>
<dbReference type="AlphaFoldDB" id="A0A9C9K0U0"/>
<comment type="similarity">
    <text evidence="2">Belongs to the TolB family.</text>
</comment>
<organism evidence="5 6">
    <name type="scientific">candidate division WOR-3 bacterium</name>
    <dbReference type="NCBI Taxonomy" id="2052148"/>
    <lineage>
        <taxon>Bacteria</taxon>
        <taxon>Bacteria division WOR-3</taxon>
    </lineage>
</organism>
<evidence type="ECO:0000256" key="2">
    <source>
        <dbReference type="ARBA" id="ARBA00009820"/>
    </source>
</evidence>
<dbReference type="Proteomes" id="UP000885826">
    <property type="component" value="Unassembled WGS sequence"/>
</dbReference>
<comment type="subcellular location">
    <subcellularLocation>
        <location evidence="1">Periplasm</location>
    </subcellularLocation>
</comment>
<comment type="caution">
    <text evidence="5">The sequence shown here is derived from an EMBL/GenBank/DDBJ whole genome shotgun (WGS) entry which is preliminary data.</text>
</comment>
<reference evidence="5" key="1">
    <citation type="journal article" date="2020" name="mSystems">
        <title>Genome- and Community-Level Interaction Insights into Carbon Utilization and Element Cycling Functions of Hydrothermarchaeota in Hydrothermal Sediment.</title>
        <authorList>
            <person name="Zhou Z."/>
            <person name="Liu Y."/>
            <person name="Xu W."/>
            <person name="Pan J."/>
            <person name="Luo Z.H."/>
            <person name="Li M."/>
        </authorList>
    </citation>
    <scope>NUCLEOTIDE SEQUENCE</scope>
    <source>
        <strain evidence="5">HyVt-388</strain>
    </source>
</reference>
<dbReference type="Pfam" id="PF26549">
    <property type="entry name" value="Tricorn_N"/>
    <property type="match status" value="1"/>
</dbReference>
<evidence type="ECO:0000313" key="6">
    <source>
        <dbReference type="Proteomes" id="UP000885826"/>
    </source>
</evidence>
<dbReference type="Gene3D" id="2.120.10.60">
    <property type="entry name" value="Tricorn protease N-terminal domain"/>
    <property type="match status" value="1"/>
</dbReference>
<dbReference type="GO" id="GO:0042597">
    <property type="term" value="C:periplasmic space"/>
    <property type="evidence" value="ECO:0007669"/>
    <property type="project" value="UniProtKB-SubCell"/>
</dbReference>
<dbReference type="InterPro" id="IPR011659">
    <property type="entry name" value="WD40"/>
</dbReference>
<dbReference type="InterPro" id="IPR011042">
    <property type="entry name" value="6-blade_b-propeller_TolB-like"/>
</dbReference>
<dbReference type="NCBIfam" id="TIGR02800">
    <property type="entry name" value="propeller_TolB"/>
    <property type="match status" value="1"/>
</dbReference>
<gene>
    <name evidence="5" type="primary">tolB</name>
    <name evidence="5" type="ORF">ENI34_10155</name>
</gene>
<dbReference type="SUPFAM" id="SSF69304">
    <property type="entry name" value="Tricorn protease N-terminal domain"/>
    <property type="match status" value="1"/>
</dbReference>
<sequence>MFDRPVKIRFKRFFIVIIFCLSLSSAQDVYLRLTDYGGGKINIVFTPFSSSDNTSDEELTRIKNIEIVIKNDLEYSLYFDIYADTSAVPEKENQAVVLKGEGNGSVLSITLEDFPSHEIITQNSYEIVGELRSIAHKISDDIVEALTGEKGIAGTRIAFSYRTSTGKELAMIDYDGFNFTPLTKNGRYNLFPAWAPDSKRLLFSSHSRDRLVIYLFDLVKKKITTISTFRGLNFAPCWSPDGTKICLSLTKDGNAEIYLLDLQTKKLSRLTHNRAIDTSPTFSPNSREIAFVSDRSGNPQIYVMDIHGGNVRRLTYHGDYNTSPAWSPRGDIIAYVSREEDNSQQIYITDPYDFSPIRLTFEGNNEEPSWSPDGLHIVFTSNRSGRYELYTMNWDGSRKRKLTSVLTANAPDWSPGVE</sequence>